<dbReference type="GO" id="GO:0005886">
    <property type="term" value="C:plasma membrane"/>
    <property type="evidence" value="ECO:0007669"/>
    <property type="project" value="TreeGrafter"/>
</dbReference>
<comment type="caution">
    <text evidence="3">The sequence shown here is derived from an EMBL/GenBank/DDBJ whole genome shotgun (WGS) entry which is preliminary data.</text>
</comment>
<dbReference type="PANTHER" id="PTHR30441:SF9">
    <property type="entry name" value="ASMA FAMILY PROTEIN YHJG"/>
    <property type="match status" value="1"/>
</dbReference>
<dbReference type="RefSeq" id="WP_107941528.1">
    <property type="nucleotide sequence ID" value="NZ_QANS01000007.1"/>
</dbReference>
<feature type="transmembrane region" description="Helical" evidence="1">
    <location>
        <begin position="16"/>
        <end position="36"/>
    </location>
</feature>
<dbReference type="Pfam" id="PF05170">
    <property type="entry name" value="AsmA"/>
    <property type="match status" value="1"/>
</dbReference>
<keyword evidence="1" id="KW-1133">Transmembrane helix</keyword>
<dbReference type="OrthoDB" id="5749006at2"/>
<protein>
    <submittedName>
        <fullName evidence="3">AsmA family protein</fullName>
    </submittedName>
</protein>
<evidence type="ECO:0000259" key="2">
    <source>
        <dbReference type="Pfam" id="PF05170"/>
    </source>
</evidence>
<dbReference type="GO" id="GO:0090313">
    <property type="term" value="P:regulation of protein targeting to membrane"/>
    <property type="evidence" value="ECO:0007669"/>
    <property type="project" value="TreeGrafter"/>
</dbReference>
<dbReference type="InterPro" id="IPR007844">
    <property type="entry name" value="AsmA"/>
</dbReference>
<accession>A0A2T5MC79</accession>
<gene>
    <name evidence="3" type="ORF">CJD38_16710</name>
</gene>
<organism evidence="3 4">
    <name type="scientific">Stenotrophobium rhamnosiphilum</name>
    <dbReference type="NCBI Taxonomy" id="2029166"/>
    <lineage>
        <taxon>Bacteria</taxon>
        <taxon>Pseudomonadati</taxon>
        <taxon>Pseudomonadota</taxon>
        <taxon>Gammaproteobacteria</taxon>
        <taxon>Nevskiales</taxon>
        <taxon>Nevskiaceae</taxon>
        <taxon>Stenotrophobium</taxon>
    </lineage>
</organism>
<evidence type="ECO:0000313" key="3">
    <source>
        <dbReference type="EMBL" id="PTU30182.1"/>
    </source>
</evidence>
<evidence type="ECO:0000313" key="4">
    <source>
        <dbReference type="Proteomes" id="UP000244248"/>
    </source>
</evidence>
<dbReference type="AlphaFoldDB" id="A0A2T5MC79"/>
<sequence length="655" mass="69690">MENPNLNKKSRRGWKILIASGLLLLLLVLLWDWNWFKPLVESQASASLGRKVTIGHMDVALSRQPLIVLDNIVIANPSEFPTDGAFSTIAQLSLRIDARKGLRGLISLPEITVTAPKAALLSGPSGKPNYLFELQKSKDEKSGPAIEIGQLTITDGDVQFVDPKLKSNFRLKIHTEPASERAESKIYIDAEGTYAAQAITGRFIGGSVLSLRDPAQPYPVDLVVKHGATVATLIGTIDRPIDFGGAKLKLDFRGSNLADLYLLTGVPLPPTSAYRLTGGLDINKGGVKFKNFTGIVGDSDMSGDLAIDLLAQPRRKITANVASKKLVMKDLGGAIGATTTEAGDKAETPKQKAERLKKEASGKVLPDIPISLPRIRAADVDATYKAARLESASVPLDDLDLHVVIVDGQMNLSPVRFGVGTGSINANIMLDGRQDLVHAIADVDFRKLDVSHILKKMTAFNGDGKIGGVLRIDSTGNSVADMLGRGDGEMKLFMSGGDISALLVNLMGLDLGNSLRAALGIPRRAELHCMVADMGLKQGQVSTRTLLVDTTEANIIGGGSVNLRDELIDYRLKTEPKHINIGSVGTPINIKGTLKDPKIRLEAGALTARGAAALALGTLFTPLAALIPTIQLGLGEDNDCGALLKRVGAPQPAKK</sequence>
<evidence type="ECO:0000256" key="1">
    <source>
        <dbReference type="SAM" id="Phobius"/>
    </source>
</evidence>
<name>A0A2T5MC79_9GAMM</name>
<dbReference type="PANTHER" id="PTHR30441">
    <property type="entry name" value="DUF748 DOMAIN-CONTAINING PROTEIN"/>
    <property type="match status" value="1"/>
</dbReference>
<dbReference type="EMBL" id="QANS01000007">
    <property type="protein sequence ID" value="PTU30182.1"/>
    <property type="molecule type" value="Genomic_DNA"/>
</dbReference>
<dbReference type="Proteomes" id="UP000244248">
    <property type="component" value="Unassembled WGS sequence"/>
</dbReference>
<feature type="domain" description="AsmA" evidence="2">
    <location>
        <begin position="14"/>
        <end position="544"/>
    </location>
</feature>
<dbReference type="InterPro" id="IPR052894">
    <property type="entry name" value="AsmA-related"/>
</dbReference>
<proteinExistence type="predicted"/>
<keyword evidence="4" id="KW-1185">Reference proteome</keyword>
<keyword evidence="1" id="KW-0812">Transmembrane</keyword>
<keyword evidence="1" id="KW-0472">Membrane</keyword>
<reference evidence="3 4" key="1">
    <citation type="submission" date="2018-04" db="EMBL/GenBank/DDBJ databases">
        <title>Novel species isolated from glacier.</title>
        <authorList>
            <person name="Liu Q."/>
            <person name="Xin Y.-H."/>
        </authorList>
    </citation>
    <scope>NUCLEOTIDE SEQUENCE [LARGE SCALE GENOMIC DNA]</scope>
    <source>
        <strain evidence="3 4">GT1R17</strain>
    </source>
</reference>